<protein>
    <recommendedName>
        <fullName evidence="2">Lon protease AAA domain-containing protein</fullName>
    </recommendedName>
</protein>
<dbReference type="InterPro" id="IPR027417">
    <property type="entry name" value="P-loop_NTPase"/>
</dbReference>
<dbReference type="RefSeq" id="WP_014958026.1">
    <property type="nucleotide sequence ID" value="NC_018645.1"/>
</dbReference>
<feature type="domain" description="Lon protease AAA" evidence="2">
    <location>
        <begin position="25"/>
        <end position="71"/>
    </location>
</feature>
<dbReference type="AlphaFoldDB" id="K0NIE5"/>
<dbReference type="EMBL" id="FO203503">
    <property type="protein sequence ID" value="CCK80720.1"/>
    <property type="molecule type" value="Genomic_DNA"/>
</dbReference>
<keyword evidence="4" id="KW-1185">Reference proteome</keyword>
<sequence>MAGKLNISIVQTEKGYQPVPMSSGQPITPLKPKPISVDLKVILLGSYETFRTLQGSDPKFNKIFGVRADFDHEVEVNQENLINYAKFISSVCKKEKLLPFTPCGVTAVVEYGNRIVEDKKKTVSTLWSGVKGFKRGELLGKKGKYNRSDRQSCGKSVKRTPFST</sequence>
<dbReference type="STRING" id="651182.TOL2_C25610"/>
<gene>
    <name evidence="3" type="primary">lonB</name>
    <name evidence="3" type="ordered locus">TOL2_C25610</name>
</gene>
<accession>K0NIE5</accession>
<evidence type="ECO:0000313" key="3">
    <source>
        <dbReference type="EMBL" id="CCK80720.1"/>
    </source>
</evidence>
<organism evidence="3 4">
    <name type="scientific">Desulfobacula toluolica (strain DSM 7467 / Tol2)</name>
    <dbReference type="NCBI Taxonomy" id="651182"/>
    <lineage>
        <taxon>Bacteria</taxon>
        <taxon>Pseudomonadati</taxon>
        <taxon>Thermodesulfobacteriota</taxon>
        <taxon>Desulfobacteria</taxon>
        <taxon>Desulfobacterales</taxon>
        <taxon>Desulfobacteraceae</taxon>
        <taxon>Desulfobacula</taxon>
    </lineage>
</organism>
<feature type="region of interest" description="Disordered" evidence="1">
    <location>
        <begin position="144"/>
        <end position="164"/>
    </location>
</feature>
<dbReference type="Proteomes" id="UP000007347">
    <property type="component" value="Chromosome"/>
</dbReference>
<dbReference type="KEGG" id="dto:TOL2_C25610"/>
<dbReference type="Gene3D" id="3.40.50.300">
    <property type="entry name" value="P-loop containing nucleotide triphosphate hydrolases"/>
    <property type="match status" value="1"/>
</dbReference>
<reference evidence="3 4" key="1">
    <citation type="journal article" date="2013" name="Environ. Microbiol.">
        <title>Complete genome, catabolic sub-proteomes and key-metabolites of Desulfobacula toluolica Tol2, a marine, aromatic compound-degrading, sulfate-reducing bacterium.</title>
        <authorList>
            <person name="Wohlbrand L."/>
            <person name="Jacob J.H."/>
            <person name="Kube M."/>
            <person name="Mussmann M."/>
            <person name="Jarling R."/>
            <person name="Beck A."/>
            <person name="Amann R."/>
            <person name="Wilkes H."/>
            <person name="Reinhardt R."/>
            <person name="Rabus R."/>
        </authorList>
    </citation>
    <scope>NUCLEOTIDE SEQUENCE [LARGE SCALE GENOMIC DNA]</scope>
    <source>
        <strain evidence="4">DSM 7467 / Tol2</strain>
    </source>
</reference>
<name>K0NIE5_DESTT</name>
<dbReference type="Gene3D" id="1.10.8.60">
    <property type="match status" value="1"/>
</dbReference>
<dbReference type="Pfam" id="PF13654">
    <property type="entry name" value="AAA_32"/>
    <property type="match status" value="1"/>
</dbReference>
<dbReference type="HOGENOM" id="CLU_1616376_0_0_7"/>
<evidence type="ECO:0000256" key="1">
    <source>
        <dbReference type="SAM" id="MobiDB-lite"/>
    </source>
</evidence>
<evidence type="ECO:0000313" key="4">
    <source>
        <dbReference type="Proteomes" id="UP000007347"/>
    </source>
</evidence>
<evidence type="ECO:0000259" key="2">
    <source>
        <dbReference type="Pfam" id="PF13654"/>
    </source>
</evidence>
<proteinExistence type="predicted"/>
<dbReference type="InterPro" id="IPR041699">
    <property type="entry name" value="AAA_32"/>
</dbReference>